<comment type="caution">
    <text evidence="6">The sequence shown here is derived from an EMBL/GenBank/DDBJ whole genome shotgun (WGS) entry which is preliminary data.</text>
</comment>
<dbReference type="PANTHER" id="PTHR24012">
    <property type="entry name" value="RNA BINDING PROTEIN"/>
    <property type="match status" value="1"/>
</dbReference>
<dbReference type="InterPro" id="IPR000504">
    <property type="entry name" value="RRM_dom"/>
</dbReference>
<evidence type="ECO:0008006" key="8">
    <source>
        <dbReference type="Google" id="ProtNLM"/>
    </source>
</evidence>
<dbReference type="Proteomes" id="UP000688137">
    <property type="component" value="Unassembled WGS sequence"/>
</dbReference>
<dbReference type="OMA" id="HHTHTHC"/>
<dbReference type="SMART" id="SM00360">
    <property type="entry name" value="RRM"/>
    <property type="match status" value="4"/>
</dbReference>
<dbReference type="PROSITE" id="PS50102">
    <property type="entry name" value="RRM"/>
    <property type="match status" value="3"/>
</dbReference>
<reference evidence="6" key="1">
    <citation type="submission" date="2021-01" db="EMBL/GenBank/DDBJ databases">
        <authorList>
            <consortium name="Genoscope - CEA"/>
            <person name="William W."/>
        </authorList>
    </citation>
    <scope>NUCLEOTIDE SEQUENCE</scope>
</reference>
<evidence type="ECO:0000256" key="1">
    <source>
        <dbReference type="ARBA" id="ARBA00022884"/>
    </source>
</evidence>
<evidence type="ECO:0000313" key="7">
    <source>
        <dbReference type="Proteomes" id="UP000688137"/>
    </source>
</evidence>
<dbReference type="FunFam" id="3.30.70.330:FF:001005">
    <property type="entry name" value="Uncharacterized protein"/>
    <property type="match status" value="1"/>
</dbReference>
<name>A0A8S1JWV8_PARPR</name>
<gene>
    <name evidence="6" type="ORF">PPRIM_AZ9-3.1.T0090135</name>
</gene>
<evidence type="ECO:0000256" key="3">
    <source>
        <dbReference type="SAM" id="MobiDB-lite"/>
    </source>
</evidence>
<dbReference type="AlphaFoldDB" id="A0A8S1JWV8"/>
<keyword evidence="1 2" id="KW-0694">RNA-binding</keyword>
<dbReference type="GO" id="GO:0003723">
    <property type="term" value="F:RNA binding"/>
    <property type="evidence" value="ECO:0007669"/>
    <property type="project" value="UniProtKB-UniRule"/>
</dbReference>
<keyword evidence="7" id="KW-1185">Reference proteome</keyword>
<feature type="region of interest" description="Disordered" evidence="3">
    <location>
        <begin position="438"/>
        <end position="461"/>
    </location>
</feature>
<organism evidence="6 7">
    <name type="scientific">Paramecium primaurelia</name>
    <dbReference type="NCBI Taxonomy" id="5886"/>
    <lineage>
        <taxon>Eukaryota</taxon>
        <taxon>Sar</taxon>
        <taxon>Alveolata</taxon>
        <taxon>Ciliophora</taxon>
        <taxon>Intramacronucleata</taxon>
        <taxon>Oligohymenophorea</taxon>
        <taxon>Peniculida</taxon>
        <taxon>Parameciidae</taxon>
        <taxon>Paramecium</taxon>
    </lineage>
</organism>
<accession>A0A8S1JWV8</accession>
<evidence type="ECO:0000256" key="2">
    <source>
        <dbReference type="PROSITE-ProRule" id="PRU00176"/>
    </source>
</evidence>
<dbReference type="CDD" id="cd00590">
    <property type="entry name" value="RRM_SF"/>
    <property type="match status" value="3"/>
</dbReference>
<dbReference type="PROSITE" id="PS51309">
    <property type="entry name" value="PABC"/>
    <property type="match status" value="1"/>
</dbReference>
<feature type="domain" description="RRM" evidence="4">
    <location>
        <begin position="227"/>
        <end position="329"/>
    </location>
</feature>
<evidence type="ECO:0000313" key="6">
    <source>
        <dbReference type="EMBL" id="CAD8045110.1"/>
    </source>
</evidence>
<evidence type="ECO:0000259" key="5">
    <source>
        <dbReference type="PROSITE" id="PS51309"/>
    </source>
</evidence>
<evidence type="ECO:0000259" key="4">
    <source>
        <dbReference type="PROSITE" id="PS50102"/>
    </source>
</evidence>
<dbReference type="Pfam" id="PF00076">
    <property type="entry name" value="RRM_1"/>
    <property type="match status" value="3"/>
</dbReference>
<dbReference type="FunFam" id="3.30.70.330:FF:002151">
    <property type="match status" value="1"/>
</dbReference>
<proteinExistence type="predicted"/>
<dbReference type="EMBL" id="CAJJDM010000006">
    <property type="protein sequence ID" value="CAD8045110.1"/>
    <property type="molecule type" value="Genomic_DNA"/>
</dbReference>
<dbReference type="FunFam" id="3.30.70.330:FF:001548">
    <property type="match status" value="1"/>
</dbReference>
<feature type="domain" description="PABC" evidence="5">
    <location>
        <begin position="532"/>
        <end position="616"/>
    </location>
</feature>
<protein>
    <recommendedName>
        <fullName evidence="8">Polyadenylate-binding protein</fullName>
    </recommendedName>
</protein>
<sequence>MKYIKHRIKFYVFKRQTKAQKIKRIFKSLLLNPELMFRLPNYQDQNRPSENGLHIADLEDGITEEQLYVEFRKFGQITFVKLHRFPFIGKSKHFAFIYFSTQEEARKAKEAMNYKQLLREPMRITYIQEYDKDANLFFAGFELNVTLQQLEQFFSKWGQVVSVKLSVDQNKKSRGYGWVQYERKEQANNLLTESQQNEGKVQYNEKTQIIVKRFVKKGTNEREDKRSNLYIKNFWTSLDTFDLENNQVREQLEGEMRTKLNEWFSTYGSIISILVKIDIERKAPFAFVSFSRHQDAKEAQKTLGTTLGTNAQKDPLNTGRKMYVGWAQTKTDRKQLRDNNFYSKYIYADHLNRNVTEDMIRQTLKDAGYGDICMIRLEKMQQGFQQIIRIGYIVFDQASDANKLIKSFKENEKFDEIKKLFDQNVEQAGGKYFQHLFPQLSQQRGQRRPNQRQSPTRRMYQMPPGPPQYGTRMPFPFPMQQRVPGGGMRRPYQQQFPNPMRQAPLPPPPVQQISELAPVQAVAFDKRQDLVELLANLEAFKAKPENEQVKQLQMMLYYRIKAKLFQDTEAQWKKVSEVLSDPSNYTIDEILDMIKNEDQFNELVDDAVAQLKEEAGDSVAQQQNQQDW</sequence>
<feature type="domain" description="RRM" evidence="4">
    <location>
        <begin position="51"/>
        <end position="129"/>
    </location>
</feature>
<feature type="domain" description="RRM" evidence="4">
    <location>
        <begin position="134"/>
        <end position="216"/>
    </location>
</feature>
<dbReference type="InterPro" id="IPR002004">
    <property type="entry name" value="PABP_HYD_C"/>
</dbReference>